<keyword evidence="1" id="KW-0472">Membrane</keyword>
<reference evidence="2 3" key="1">
    <citation type="submission" date="2014-08" db="EMBL/GenBank/DDBJ databases">
        <title>Porphyromonas gulae strain:COT-052_OH1451 Genome sequencing.</title>
        <authorList>
            <person name="Wallis C."/>
            <person name="Deusch O."/>
            <person name="O'Flynn C."/>
            <person name="Davis I."/>
            <person name="Jospin G."/>
            <person name="Darling A.E."/>
            <person name="Coil D.A."/>
            <person name="Alexiev A."/>
            <person name="Horsfall A."/>
            <person name="Kirkwood N."/>
            <person name="Harris S."/>
            <person name="Eisen J.A."/>
        </authorList>
    </citation>
    <scope>NUCLEOTIDE SEQUENCE [LARGE SCALE GENOMIC DNA]</scope>
    <source>
        <strain evidence="3">COT-052 OH1451</strain>
    </source>
</reference>
<feature type="transmembrane region" description="Helical" evidence="1">
    <location>
        <begin position="140"/>
        <end position="159"/>
    </location>
</feature>
<comment type="caution">
    <text evidence="2">The sequence shown here is derived from an EMBL/GenBank/DDBJ whole genome shotgun (WGS) entry which is preliminary data.</text>
</comment>
<dbReference type="eggNOG" id="COG0558">
    <property type="taxonomic scope" value="Bacteria"/>
</dbReference>
<feature type="transmembrane region" description="Helical" evidence="1">
    <location>
        <begin position="45"/>
        <end position="65"/>
    </location>
</feature>
<dbReference type="GO" id="GO:0008654">
    <property type="term" value="P:phospholipid biosynthetic process"/>
    <property type="evidence" value="ECO:0007669"/>
    <property type="project" value="InterPro"/>
</dbReference>
<sequence>MNENDKEYQASLKSLETENIIDRKFYRPIGFYFAKLLSRTRVTPNMVTILSIFVGLGGGLCFVHTPYDLRWTVAGILCMIVANIMDCIDGQLARLTGIKSEIGRILDGIAGDIWFACIYICFIIRLTAEHPDALGPMSTGILIAVGLLSGISHLVQAAVTDYYKTLHLFFISPEKGKEFERSSSIRRRVKVMPRGANRFFSSLYYYYTLIQERATPRLQRLLDQLEADYPQNTIPEMLRQDLRRDSRRIMNIVDFLTFNGRTIPLFLIVLSGHVWLYFVFEILILNIVLILGIRRHEAMCRQHLKERR</sequence>
<dbReference type="InterPro" id="IPR043130">
    <property type="entry name" value="CDP-OH_PTrfase_TM_dom"/>
</dbReference>
<keyword evidence="1" id="KW-1133">Transmembrane helix</keyword>
<dbReference type="RefSeq" id="WP_039422190.1">
    <property type="nucleotide sequence ID" value="NZ_JRAI01000082.1"/>
</dbReference>
<accession>A0A0A2E326</accession>
<dbReference type="InterPro" id="IPR000462">
    <property type="entry name" value="CDP-OH_P_trans"/>
</dbReference>
<evidence type="ECO:0000313" key="3">
    <source>
        <dbReference type="Proteomes" id="UP000030130"/>
    </source>
</evidence>
<feature type="transmembrane region" description="Helical" evidence="1">
    <location>
        <begin position="249"/>
        <end position="268"/>
    </location>
</feature>
<dbReference type="Gene3D" id="1.20.120.1760">
    <property type="match status" value="1"/>
</dbReference>
<dbReference type="Pfam" id="PF01066">
    <property type="entry name" value="CDP-OH_P_transf"/>
    <property type="match status" value="1"/>
</dbReference>
<name>A0A0A2E326_9PORP</name>
<evidence type="ECO:0000256" key="1">
    <source>
        <dbReference type="SAM" id="Phobius"/>
    </source>
</evidence>
<dbReference type="STRING" id="111105.HR09_00680"/>
<dbReference type="Proteomes" id="UP000030130">
    <property type="component" value="Unassembled WGS sequence"/>
</dbReference>
<organism evidence="2 3">
    <name type="scientific">Porphyromonas gulae</name>
    <dbReference type="NCBI Taxonomy" id="111105"/>
    <lineage>
        <taxon>Bacteria</taxon>
        <taxon>Pseudomonadati</taxon>
        <taxon>Bacteroidota</taxon>
        <taxon>Bacteroidia</taxon>
        <taxon>Bacteroidales</taxon>
        <taxon>Porphyromonadaceae</taxon>
        <taxon>Porphyromonas</taxon>
    </lineage>
</organism>
<dbReference type="GO" id="GO:0016020">
    <property type="term" value="C:membrane"/>
    <property type="evidence" value="ECO:0007669"/>
    <property type="project" value="InterPro"/>
</dbReference>
<keyword evidence="1" id="KW-0812">Transmembrane</keyword>
<protein>
    <submittedName>
        <fullName evidence="2">CDP-alcohol phosphatidyltransferase</fullName>
    </submittedName>
</protein>
<feature type="transmembrane region" description="Helical" evidence="1">
    <location>
        <begin position="71"/>
        <end position="88"/>
    </location>
</feature>
<dbReference type="AlphaFoldDB" id="A0A0A2E326"/>
<dbReference type="GO" id="GO:0016780">
    <property type="term" value="F:phosphotransferase activity, for other substituted phosphate groups"/>
    <property type="evidence" value="ECO:0007669"/>
    <property type="project" value="InterPro"/>
</dbReference>
<feature type="transmembrane region" description="Helical" evidence="1">
    <location>
        <begin position="109"/>
        <end position="128"/>
    </location>
</feature>
<evidence type="ECO:0000313" key="2">
    <source>
        <dbReference type="EMBL" id="KGN83826.1"/>
    </source>
</evidence>
<dbReference type="OrthoDB" id="9785831at2"/>
<dbReference type="EMBL" id="JRAI01000082">
    <property type="protein sequence ID" value="KGN83826.1"/>
    <property type="molecule type" value="Genomic_DNA"/>
</dbReference>
<keyword evidence="2" id="KW-0808">Transferase</keyword>
<gene>
    <name evidence="2" type="ORF">HR08_10250</name>
</gene>
<proteinExistence type="predicted"/>
<feature type="transmembrane region" description="Helical" evidence="1">
    <location>
        <begin position="274"/>
        <end position="293"/>
    </location>
</feature>